<dbReference type="GO" id="GO:0008927">
    <property type="term" value="F:mannonate dehydratase activity"/>
    <property type="evidence" value="ECO:0007669"/>
    <property type="project" value="UniProtKB-EC"/>
</dbReference>
<comment type="catalytic activity">
    <reaction evidence="1">
        <text>D-mannonate = 2-dehydro-3-deoxy-D-gluconate + H2O</text>
        <dbReference type="Rhea" id="RHEA:20097"/>
        <dbReference type="ChEBI" id="CHEBI:15377"/>
        <dbReference type="ChEBI" id="CHEBI:17767"/>
        <dbReference type="ChEBI" id="CHEBI:57990"/>
        <dbReference type="EC" id="4.2.1.8"/>
    </reaction>
</comment>
<comment type="function">
    <text evidence="4">Catalyzes the dehydration of D-mannonate.</text>
</comment>
<gene>
    <name evidence="11" type="ORF">AB0T83_10910</name>
</gene>
<evidence type="ECO:0000256" key="1">
    <source>
        <dbReference type="ARBA" id="ARBA00001794"/>
    </source>
</evidence>
<dbReference type="Gene3D" id="3.20.20.150">
    <property type="entry name" value="Divalent-metal-dependent TIM barrel enzymes"/>
    <property type="match status" value="1"/>
</dbReference>
<comment type="cofactor">
    <cofactor evidence="3">
        <name>Fe(2+)</name>
        <dbReference type="ChEBI" id="CHEBI:29033"/>
    </cofactor>
</comment>
<evidence type="ECO:0000256" key="10">
    <source>
        <dbReference type="ARBA" id="ARBA00023239"/>
    </source>
</evidence>
<keyword evidence="10 11" id="KW-0456">Lyase</keyword>
<evidence type="ECO:0000256" key="6">
    <source>
        <dbReference type="ARBA" id="ARBA00007389"/>
    </source>
</evidence>
<comment type="caution">
    <text evidence="11">The sequence shown here is derived from an EMBL/GenBank/DDBJ whole genome shotgun (WGS) entry which is preliminary data.</text>
</comment>
<keyword evidence="12" id="KW-1185">Reference proteome</keyword>
<evidence type="ECO:0000313" key="11">
    <source>
        <dbReference type="EMBL" id="MEV8467289.1"/>
    </source>
</evidence>
<dbReference type="InterPro" id="IPR004628">
    <property type="entry name" value="Man_deHydtase"/>
</dbReference>
<evidence type="ECO:0000256" key="5">
    <source>
        <dbReference type="ARBA" id="ARBA00004892"/>
    </source>
</evidence>
<comment type="pathway">
    <text evidence="5">Carbohydrate metabolism; pentose and glucuronate interconversion.</text>
</comment>
<keyword evidence="9" id="KW-0464">Manganese</keyword>
<dbReference type="Proteomes" id="UP001553161">
    <property type="component" value="Unassembled WGS sequence"/>
</dbReference>
<dbReference type="Pfam" id="PF03786">
    <property type="entry name" value="UxuA"/>
    <property type="match status" value="1"/>
</dbReference>
<comment type="cofactor">
    <cofactor evidence="2">
        <name>Mn(2+)</name>
        <dbReference type="ChEBI" id="CHEBI:29035"/>
    </cofactor>
</comment>
<keyword evidence="8" id="KW-0408">Iron</keyword>
<accession>A0ABV3L6U1</accession>
<evidence type="ECO:0000256" key="2">
    <source>
        <dbReference type="ARBA" id="ARBA00001936"/>
    </source>
</evidence>
<dbReference type="PANTHER" id="PTHR30387">
    <property type="entry name" value="MANNONATE DEHYDRATASE"/>
    <property type="match status" value="1"/>
</dbReference>
<evidence type="ECO:0000313" key="12">
    <source>
        <dbReference type="Proteomes" id="UP001553161"/>
    </source>
</evidence>
<organism evidence="11 12">
    <name type="scientific">Meridianimarinicoccus marinus</name>
    <dbReference type="NCBI Taxonomy" id="3231483"/>
    <lineage>
        <taxon>Bacteria</taxon>
        <taxon>Pseudomonadati</taxon>
        <taxon>Pseudomonadota</taxon>
        <taxon>Alphaproteobacteria</taxon>
        <taxon>Rhodobacterales</taxon>
        <taxon>Paracoccaceae</taxon>
        <taxon>Meridianimarinicoccus</taxon>
    </lineage>
</organism>
<comment type="similarity">
    <text evidence="6">Belongs to the mannonate dehydratase family.</text>
</comment>
<evidence type="ECO:0000256" key="9">
    <source>
        <dbReference type="ARBA" id="ARBA00023211"/>
    </source>
</evidence>
<dbReference type="SUPFAM" id="SSF51658">
    <property type="entry name" value="Xylose isomerase-like"/>
    <property type="match status" value="1"/>
</dbReference>
<evidence type="ECO:0000256" key="4">
    <source>
        <dbReference type="ARBA" id="ARBA00002713"/>
    </source>
</evidence>
<dbReference type="PANTHER" id="PTHR30387:SF2">
    <property type="entry name" value="MANNONATE DEHYDRATASE"/>
    <property type="match status" value="1"/>
</dbReference>
<dbReference type="InterPro" id="IPR036237">
    <property type="entry name" value="Xyl_isomerase-like_sf"/>
</dbReference>
<dbReference type="EC" id="4.2.1.8" evidence="7"/>
<evidence type="ECO:0000256" key="7">
    <source>
        <dbReference type="ARBA" id="ARBA00012927"/>
    </source>
</evidence>
<sequence length="349" mass="39131">MKIGLGLYRQMLNDRHYAFAQQLGVTHVVAHLEDYFSANPQLADDSDSSWGKAQDDDWTEDTFRKLIDDLARFDLKLAAIENFAVKHWHDVLLDGPRRDEQMAHLKRIIRAAGAAGVPCFGYNFSAVGVWGWTRGPYARGGAMSVGFDITRIDPDEPMPKGMAWNMIYDDDAGPGTEGPISRDQIWDRYARFLDEIIPVAEEAGVILAAHPDDPPVKALRLTAKLINSHDAYRQAFALNPSPNNRAELCLGCLQEMAEGDIYETVADFARCNRIGYIHFRNVRGQVPNYHEVFIDEGDIDMARIVRILKDNDYQGVLIPDHTPELECDAPWHAGKAFAVGYMKALVAQA</sequence>
<dbReference type="RefSeq" id="WP_366193070.1">
    <property type="nucleotide sequence ID" value="NZ_JBFBVU010000012.1"/>
</dbReference>
<name>A0ABV3L6U1_9RHOB</name>
<evidence type="ECO:0000256" key="8">
    <source>
        <dbReference type="ARBA" id="ARBA00023004"/>
    </source>
</evidence>
<evidence type="ECO:0000256" key="3">
    <source>
        <dbReference type="ARBA" id="ARBA00001954"/>
    </source>
</evidence>
<dbReference type="EMBL" id="JBFBVU010000012">
    <property type="protein sequence ID" value="MEV8467289.1"/>
    <property type="molecule type" value="Genomic_DNA"/>
</dbReference>
<proteinExistence type="inferred from homology"/>
<reference evidence="11 12" key="1">
    <citation type="submission" date="2024-07" db="EMBL/GenBank/DDBJ databases">
        <authorList>
            <person name="Kang M."/>
        </authorList>
    </citation>
    <scope>NUCLEOTIDE SEQUENCE [LARGE SCALE GENOMIC DNA]</scope>
    <source>
        <strain evidence="11 12">DFM31</strain>
    </source>
</reference>
<protein>
    <recommendedName>
        <fullName evidence="7">mannonate dehydratase</fullName>
        <ecNumber evidence="7">4.2.1.8</ecNumber>
    </recommendedName>
</protein>